<feature type="non-terminal residue" evidence="1">
    <location>
        <position position="37"/>
    </location>
</feature>
<evidence type="ECO:0000313" key="2">
    <source>
        <dbReference type="Proteomes" id="UP000789595"/>
    </source>
</evidence>
<reference evidence="1" key="1">
    <citation type="submission" date="2021-11" db="EMBL/GenBank/DDBJ databases">
        <authorList>
            <consortium name="Genoscope - CEA"/>
            <person name="William W."/>
        </authorList>
    </citation>
    <scope>NUCLEOTIDE SEQUENCE</scope>
</reference>
<dbReference type="AlphaFoldDB" id="A0A8J2SZV2"/>
<organism evidence="1 2">
    <name type="scientific">Pelagomonas calceolata</name>
    <dbReference type="NCBI Taxonomy" id="35677"/>
    <lineage>
        <taxon>Eukaryota</taxon>
        <taxon>Sar</taxon>
        <taxon>Stramenopiles</taxon>
        <taxon>Ochrophyta</taxon>
        <taxon>Pelagophyceae</taxon>
        <taxon>Pelagomonadales</taxon>
        <taxon>Pelagomonadaceae</taxon>
        <taxon>Pelagomonas</taxon>
    </lineage>
</organism>
<protein>
    <submittedName>
        <fullName evidence="1">Uncharacterized protein</fullName>
    </submittedName>
</protein>
<name>A0A8J2SZV2_9STRA</name>
<keyword evidence="2" id="KW-1185">Reference proteome</keyword>
<sequence>MNCGMRLSGEYWFGRDDGLGVTCAVVRVTKEMRRPAA</sequence>
<gene>
    <name evidence="1" type="ORF">PECAL_6P07910</name>
</gene>
<comment type="caution">
    <text evidence="1">The sequence shown here is derived from an EMBL/GenBank/DDBJ whole genome shotgun (WGS) entry which is preliminary data.</text>
</comment>
<dbReference type="Proteomes" id="UP000789595">
    <property type="component" value="Unassembled WGS sequence"/>
</dbReference>
<proteinExistence type="predicted"/>
<dbReference type="EMBL" id="CAKKNE010000006">
    <property type="protein sequence ID" value="CAH0379189.1"/>
    <property type="molecule type" value="Genomic_DNA"/>
</dbReference>
<accession>A0A8J2SZV2</accession>
<evidence type="ECO:0000313" key="1">
    <source>
        <dbReference type="EMBL" id="CAH0379189.1"/>
    </source>
</evidence>